<organism evidence="2 3">
    <name type="scientific">Aphanothece sacrum FPU1</name>
    <dbReference type="NCBI Taxonomy" id="1920663"/>
    <lineage>
        <taxon>Bacteria</taxon>
        <taxon>Bacillati</taxon>
        <taxon>Cyanobacteriota</taxon>
        <taxon>Cyanophyceae</taxon>
        <taxon>Oscillatoriophycideae</taxon>
        <taxon>Chroococcales</taxon>
        <taxon>Aphanothecaceae</taxon>
        <taxon>Aphanothece</taxon>
    </lineage>
</organism>
<feature type="domain" description="DUF6888" evidence="1">
    <location>
        <begin position="8"/>
        <end position="60"/>
    </location>
</feature>
<keyword evidence="3" id="KW-1185">Reference proteome</keyword>
<evidence type="ECO:0000259" key="1">
    <source>
        <dbReference type="Pfam" id="PF21828"/>
    </source>
</evidence>
<dbReference type="EMBL" id="BDQK01000008">
    <property type="protein sequence ID" value="GBF80457.1"/>
    <property type="molecule type" value="Genomic_DNA"/>
</dbReference>
<evidence type="ECO:0000313" key="3">
    <source>
        <dbReference type="Proteomes" id="UP000287247"/>
    </source>
</evidence>
<dbReference type="AlphaFoldDB" id="A0A401IGN5"/>
<dbReference type="InterPro" id="IPR054181">
    <property type="entry name" value="DUF6888"/>
</dbReference>
<sequence>MEANIIYPTNKQAQCYLRVCQWLSNSYLDIHLFRFDPQVGSVYILAGDELEIIVPSDGEWYFL</sequence>
<dbReference type="Pfam" id="PF21828">
    <property type="entry name" value="DUF6888"/>
    <property type="match status" value="1"/>
</dbReference>
<accession>A0A401IGN5</accession>
<gene>
    <name evidence="2" type="ORF">AsFPU1_1858</name>
</gene>
<evidence type="ECO:0000313" key="2">
    <source>
        <dbReference type="EMBL" id="GBF80457.1"/>
    </source>
</evidence>
<dbReference type="Proteomes" id="UP000287247">
    <property type="component" value="Unassembled WGS sequence"/>
</dbReference>
<proteinExistence type="predicted"/>
<comment type="caution">
    <text evidence="2">The sequence shown here is derived from an EMBL/GenBank/DDBJ whole genome shotgun (WGS) entry which is preliminary data.</text>
</comment>
<reference evidence="3" key="1">
    <citation type="submission" date="2017-05" db="EMBL/GenBank/DDBJ databases">
        <title>Physiological properties and genetic analysis related to exopolysaccharide production of fresh-water unicellular cyanobacterium Aphanothece sacrum, Suizenji Nori, that has been cultured as a food source in Japan.</title>
        <authorList>
            <person name="Kanesaki Y."/>
            <person name="Yoshikawa S."/>
            <person name="Ohki K."/>
        </authorList>
    </citation>
    <scope>NUCLEOTIDE SEQUENCE [LARGE SCALE GENOMIC DNA]</scope>
    <source>
        <strain evidence="3">FPU1</strain>
    </source>
</reference>
<name>A0A401IGN5_APHSA</name>
<dbReference type="RefSeq" id="WP_124975413.1">
    <property type="nucleotide sequence ID" value="NZ_BDQK01000008.1"/>
</dbReference>
<protein>
    <recommendedName>
        <fullName evidence="1">DUF6888 domain-containing protein</fullName>
    </recommendedName>
</protein>
<dbReference type="OrthoDB" id="535637at2"/>